<dbReference type="HOGENOM" id="CLU_005957_1_0_1"/>
<dbReference type="Pfam" id="PF09494">
    <property type="entry name" value="Slx4"/>
    <property type="match status" value="1"/>
</dbReference>
<organism evidence="12">
    <name type="scientific">Grosmannia clavigera (strain kw1407 / UAMH 11150)</name>
    <name type="common">Blue stain fungus</name>
    <name type="synonym">Graphiocladiella clavigera</name>
    <dbReference type="NCBI Taxonomy" id="655863"/>
    <lineage>
        <taxon>Eukaryota</taxon>
        <taxon>Fungi</taxon>
        <taxon>Dikarya</taxon>
        <taxon>Ascomycota</taxon>
        <taxon>Pezizomycotina</taxon>
        <taxon>Sordariomycetes</taxon>
        <taxon>Sordariomycetidae</taxon>
        <taxon>Ophiostomatales</taxon>
        <taxon>Ophiostomataceae</taxon>
        <taxon>Leptographium</taxon>
    </lineage>
</organism>
<dbReference type="InterPro" id="IPR027784">
    <property type="entry name" value="Slx4_ascomycetes"/>
</dbReference>
<dbReference type="GO" id="GO:0017108">
    <property type="term" value="F:5'-flap endonuclease activity"/>
    <property type="evidence" value="ECO:0007669"/>
    <property type="project" value="InterPro"/>
</dbReference>
<comment type="subunit">
    <text evidence="9">Forms a heterodimer with SLX1.</text>
</comment>
<dbReference type="GeneID" id="25979703"/>
<keyword evidence="5 9" id="KW-0233">DNA recombination</keyword>
<dbReference type="GO" id="GO:0006281">
    <property type="term" value="P:DNA repair"/>
    <property type="evidence" value="ECO:0007669"/>
    <property type="project" value="UniProtKB-UniRule"/>
</dbReference>
<sequence length="751" mass="80864">MVHVNTNLLLGGHYDQAGSIVIPSSPELPSFQHRRSVTPDQVSPGRDRTSFSTGVVANNGEYSHDFILVPSTPESSPSPTEEKRGQRASENDRGSPTDRKPRQKQSDYIDDWTFPGVSEQPGHANTTAAVEDAVVGAKSALRRRRDWTPPPADTIILNSSDSSAAVAEAWSSPRKSTAMNKQQGIFKSLRDSFTCKDDAANTANDTARPVGEKEDTFTARRAIDMVPVNDGGASPVKTKAPKRKARTITELAVAAYVTPSSADDGARAQATAKKSRVATGRAKDVVINPGLPLTKARKGMKARPKEKVKRGKNTAPAGQAVLLSPQSALAESSAQDFVFGTSSQLAGDESPTFLRALHTALRSSNHHERDPDIFAEMDSVDLPSRAATAATATATRPRLWTVGARMDGKLTFDHVVDLEDDISFPDDPEAIVLAQRAAEAQTQKKLETTISEKPNEQADKVLSKEPLVKSPPESRDPVTASPPRQVDSLPSLDQRTAQTETARPIFEELTATQMAVQVASFGYKPIRGRKAMVSLLSQCWEAKNQPLSRALHTLTPGSAAAPSSISKRKSGAKRKKTAATTAVPNDAAGPSATAIPADTGKVGRPRTPRTKAKPLIFEIEDSESDGRLSSSPEPPSSPSSHDDLSTDPTDDEDMSLAAALTGEESELFALITKTVTAMPRTNDPLKPSWHEKILMYDTIILEPFTAWLNDGPLSGVGYTDTVTALQVKKWCESKSICCTWLCTQRGTERKL</sequence>
<dbReference type="HAMAP" id="MF_03110">
    <property type="entry name" value="Endonuc_su_Slx4"/>
    <property type="match status" value="1"/>
</dbReference>
<evidence type="ECO:0000256" key="8">
    <source>
        <dbReference type="ARBA" id="ARBA00029496"/>
    </source>
</evidence>
<evidence type="ECO:0000313" key="11">
    <source>
        <dbReference type="EMBL" id="EFX01345.1"/>
    </source>
</evidence>
<dbReference type="GO" id="GO:0006310">
    <property type="term" value="P:DNA recombination"/>
    <property type="evidence" value="ECO:0007669"/>
    <property type="project" value="UniProtKB-UniRule"/>
</dbReference>
<comment type="PTM">
    <text evidence="9">Phosphorylated in response to DNA damage.</text>
</comment>
<evidence type="ECO:0000256" key="6">
    <source>
        <dbReference type="ARBA" id="ARBA00023204"/>
    </source>
</evidence>
<evidence type="ECO:0000256" key="10">
    <source>
        <dbReference type="SAM" id="MobiDB-lite"/>
    </source>
</evidence>
<evidence type="ECO:0000256" key="5">
    <source>
        <dbReference type="ARBA" id="ARBA00023172"/>
    </source>
</evidence>
<feature type="compositionally biased region" description="Basic and acidic residues" evidence="10">
    <location>
        <begin position="80"/>
        <end position="107"/>
    </location>
</feature>
<comment type="similarity">
    <text evidence="2 9">Belongs to the SLX4 family.</text>
</comment>
<dbReference type="EMBL" id="GL629794">
    <property type="protein sequence ID" value="EFX01345.1"/>
    <property type="molecule type" value="Genomic_DNA"/>
</dbReference>
<evidence type="ECO:0000256" key="2">
    <source>
        <dbReference type="ARBA" id="ARBA00006661"/>
    </source>
</evidence>
<feature type="region of interest" description="Disordered" evidence="10">
    <location>
        <begin position="554"/>
        <end position="652"/>
    </location>
</feature>
<dbReference type="STRING" id="655863.F0XMQ1"/>
<protein>
    <recommendedName>
        <fullName evidence="8 9">Structure-specific endonuclease subunit SLX4</fullName>
    </recommendedName>
</protein>
<reference evidence="11 12" key="1">
    <citation type="journal article" date="2011" name="Proc. Natl. Acad. Sci. U.S.A.">
        <title>Genome and transcriptome analyses of the mountain pine beetle-fungal symbiont Grosmannia clavigera, a lodgepole pine pathogen.</title>
        <authorList>
            <person name="DiGuistini S."/>
            <person name="Wang Y."/>
            <person name="Liao N.Y."/>
            <person name="Taylor G."/>
            <person name="Tanguay P."/>
            <person name="Feau N."/>
            <person name="Henrissat B."/>
            <person name="Chan S.K."/>
            <person name="Hesse-Orce U."/>
            <person name="Alamouti S.M."/>
            <person name="Tsui C.K.M."/>
            <person name="Docking R.T."/>
            <person name="Levasseur A."/>
            <person name="Haridas S."/>
            <person name="Robertson G."/>
            <person name="Birol I."/>
            <person name="Holt R.A."/>
            <person name="Marra M.A."/>
            <person name="Hamelin R.C."/>
            <person name="Hirst M."/>
            <person name="Jones S.J.M."/>
            <person name="Bohlmann J."/>
            <person name="Breuil C."/>
        </authorList>
    </citation>
    <scope>NUCLEOTIDE SEQUENCE [LARGE SCALE GENOMIC DNA]</scope>
    <source>
        <strain evidence="12">kw1407 / UAMH 11150</strain>
    </source>
</reference>
<dbReference type="OrthoDB" id="5349119at2759"/>
<feature type="compositionally biased region" description="Low complexity" evidence="10">
    <location>
        <begin position="70"/>
        <end position="79"/>
    </location>
</feature>
<keyword evidence="7 9" id="KW-0539">Nucleus</keyword>
<comment type="subcellular location">
    <subcellularLocation>
        <location evidence="1 9">Nucleus</location>
    </subcellularLocation>
</comment>
<dbReference type="Proteomes" id="UP000007796">
    <property type="component" value="Unassembled WGS sequence"/>
</dbReference>
<feature type="region of interest" description="Disordered" evidence="10">
    <location>
        <begin position="444"/>
        <end position="498"/>
    </location>
</feature>
<accession>F0XMQ1</accession>
<evidence type="ECO:0000256" key="9">
    <source>
        <dbReference type="HAMAP-Rule" id="MF_03110"/>
    </source>
</evidence>
<dbReference type="AlphaFoldDB" id="F0XMQ1"/>
<keyword evidence="12" id="KW-1185">Reference proteome</keyword>
<dbReference type="RefSeq" id="XP_014170827.1">
    <property type="nucleotide sequence ID" value="XM_014315352.1"/>
</dbReference>
<gene>
    <name evidence="9" type="primary">SLX4</name>
    <name evidence="11" type="ORF">CMQ_6287</name>
</gene>
<dbReference type="InterPro" id="IPR018574">
    <property type="entry name" value="Structure-sp_endonuc_su_Slx4"/>
</dbReference>
<dbReference type="GO" id="GO:0033557">
    <property type="term" value="C:Slx1-Slx4 complex"/>
    <property type="evidence" value="ECO:0007669"/>
    <property type="project" value="UniProtKB-UniRule"/>
</dbReference>
<evidence type="ECO:0000256" key="1">
    <source>
        <dbReference type="ARBA" id="ARBA00004123"/>
    </source>
</evidence>
<evidence type="ECO:0000313" key="12">
    <source>
        <dbReference type="Proteomes" id="UP000007796"/>
    </source>
</evidence>
<keyword evidence="3 9" id="KW-0597">Phosphoprotein</keyword>
<keyword evidence="6 9" id="KW-0234">DNA repair</keyword>
<dbReference type="InParanoid" id="F0XMQ1"/>
<dbReference type="GO" id="GO:0006260">
    <property type="term" value="P:DNA replication"/>
    <property type="evidence" value="ECO:0007669"/>
    <property type="project" value="InterPro"/>
</dbReference>
<name>F0XMQ1_GROCL</name>
<feature type="compositionally biased region" description="Basic residues" evidence="10">
    <location>
        <begin position="603"/>
        <end position="612"/>
    </location>
</feature>
<evidence type="ECO:0000256" key="4">
    <source>
        <dbReference type="ARBA" id="ARBA00022763"/>
    </source>
</evidence>
<keyword evidence="4 9" id="KW-0227">DNA damage</keyword>
<dbReference type="eggNOG" id="ENOG502SEB3">
    <property type="taxonomic scope" value="Eukaryota"/>
</dbReference>
<comment type="function">
    <text evidence="9">Regulatory subunit of the SLX1-SLX4 structure-specific endonuclease that resolves DNA secondary structures generated during DNA repair and recombination. Has endonuclease activity towards branched DNA substrates, introducing single-strand cuts in duplex DNA close to junctions with ss-DNA.</text>
</comment>
<feature type="compositionally biased region" description="Basic and acidic residues" evidence="10">
    <location>
        <begin position="453"/>
        <end position="476"/>
    </location>
</feature>
<proteinExistence type="inferred from homology"/>
<evidence type="ECO:0000256" key="3">
    <source>
        <dbReference type="ARBA" id="ARBA00022553"/>
    </source>
</evidence>
<evidence type="ECO:0000256" key="7">
    <source>
        <dbReference type="ARBA" id="ARBA00023242"/>
    </source>
</evidence>
<feature type="region of interest" description="Disordered" evidence="10">
    <location>
        <begin position="25"/>
        <end position="114"/>
    </location>
</feature>
<feature type="compositionally biased region" description="Basic residues" evidence="10">
    <location>
        <begin position="566"/>
        <end position="577"/>
    </location>
</feature>